<organism evidence="4 5">
    <name type="scientific">Saccharomyces uvarum</name>
    <name type="common">Yeast</name>
    <name type="synonym">Saccharomyces bayanus var. uvarum</name>
    <dbReference type="NCBI Taxonomy" id="230603"/>
    <lineage>
        <taxon>Eukaryota</taxon>
        <taxon>Fungi</taxon>
        <taxon>Dikarya</taxon>
        <taxon>Ascomycota</taxon>
        <taxon>Saccharomycotina</taxon>
        <taxon>Saccharomycetes</taxon>
        <taxon>Saccharomycetales</taxon>
        <taxon>Saccharomycetaceae</taxon>
        <taxon>Saccharomyces</taxon>
    </lineage>
</organism>
<accession>A0AA35NHU7</accession>
<evidence type="ECO:0000259" key="3">
    <source>
        <dbReference type="Pfam" id="PF10638"/>
    </source>
</evidence>
<dbReference type="EMBL" id="OX365923">
    <property type="protein sequence ID" value="CAI4045979.1"/>
    <property type="molecule type" value="Genomic_DNA"/>
</dbReference>
<dbReference type="InterPro" id="IPR013665">
    <property type="entry name" value="Sfi1_dom"/>
</dbReference>
<dbReference type="Proteomes" id="UP001162090">
    <property type="component" value="Chromosome 12"/>
</dbReference>
<dbReference type="InterPro" id="IPR018907">
    <property type="entry name" value="Spindle_body_associated_C_dom"/>
</dbReference>
<sequence length="946" mass="112979">MGEFDLANRSTEDLLHDKFIPETSPTSIPTDILIKQGLITDSTESLIHGGAERYIGNALKPIEETSSEYAWEDTPFHLPSPPPDLADLEHEEVVNVSKNCLRQNLDDTSIEVIEDLYYQIETFLVHFKLSRSFLMIFKNYVSILIQEGINPLYDEYFKLLEDELKGGFTFNTVIEEILEVFLIHPRNRFIALSLAEYTYTRNKIRRHFNHWKNTWTLNHRAYKFADQTKLKLKEAAFYVWSDRKLKYSQMANDEAENFRNTWLLFHSFQQWINLTQTVKEQSRLADQAFLNRMFKKIIKAREKWKHLETVSTESIEQISLRIAFQKWKLKYRERNFLGSKRKFFEKIRQKLIHYEFDETISQKVRSLSLQKTCFGKWKEKNAKSEDKLAELYELENKFIKQKFLGKLSATLHYSQQEEIVRIKLDQTLLKCVFEKMWLKRFQDHLHLYSIISLREAKLIENVFHSWKKLLYTDIKASDCSRTNLLKSALQNWKLSVKLKTFKQKQKAKILTNSYYTWKRRIQYGKISYNHIKITFYARYFNVWKRKISQMKAADEGASIFYKQGLTNECLAIWKERLIKSKELEDRYNFLSKTHAILTIKRTVMHINNVRLLSNKLEPYMNRIKLSETFSKWRKATNFRIKHKLNDILHTYELDKKYELQYEIFFSWQNRYHFYSDECDSQAVSKKNRQLEKMVLKKSKEKLLEMEKSEALADEVRKEFMLIKTFYIWKTHLDEIFYMNTLLEQSEANKQFVVTSKFLKMWSLRFLKTKRNDETVQVFRHRWDRATVRGLLLLWKNRSDSSPKRRQEVDLKHELKTPIRSDTLNTSTIPGSERIKQHRMEAMKSHYSRARRAIPSPVKSSSVLNSTAKKQIKLEGSTDLNGSPTRARPIRYSPRRANRNLPYKVDHIDFGRIPAVPFSLSADSSKADQDMDYLREQDRSPLSRKRQ</sequence>
<evidence type="ECO:0000313" key="5">
    <source>
        <dbReference type="Proteomes" id="UP001162090"/>
    </source>
</evidence>
<feature type="domain" description="Spindle body associated protein C-terminal" evidence="3">
    <location>
        <begin position="811"/>
        <end position="913"/>
    </location>
</feature>
<gene>
    <name evidence="4" type="primary">SUVC12G0570</name>
    <name evidence="4" type="ORF">SUVC_12G0570</name>
</gene>
<reference evidence="4" key="1">
    <citation type="submission" date="2022-10" db="EMBL/GenBank/DDBJ databases">
        <authorList>
            <person name="Byrne P K."/>
        </authorList>
    </citation>
    <scope>NUCLEOTIDE SEQUENCE</scope>
    <source>
        <strain evidence="4">CBS7001</strain>
    </source>
</reference>
<feature type="compositionally biased region" description="Basic and acidic residues" evidence="1">
    <location>
        <begin position="924"/>
        <end position="940"/>
    </location>
</feature>
<feature type="region of interest" description="Disordered" evidence="1">
    <location>
        <begin position="921"/>
        <end position="946"/>
    </location>
</feature>
<dbReference type="Pfam" id="PF10638">
    <property type="entry name" value="Sfi1_C"/>
    <property type="match status" value="1"/>
</dbReference>
<evidence type="ECO:0000259" key="2">
    <source>
        <dbReference type="Pfam" id="PF08457"/>
    </source>
</evidence>
<dbReference type="Pfam" id="PF08457">
    <property type="entry name" value="Sfi1"/>
    <property type="match status" value="1"/>
</dbReference>
<name>A0AA35NHU7_SACUV</name>
<dbReference type="Gene3D" id="1.20.5.1760">
    <property type="match status" value="1"/>
</dbReference>
<feature type="domain" description="Sfi1 spindle body" evidence="2">
    <location>
        <begin position="356"/>
        <end position="797"/>
    </location>
</feature>
<dbReference type="CDD" id="cd23506">
    <property type="entry name" value="Sfi1p_helix"/>
    <property type="match status" value="1"/>
</dbReference>
<evidence type="ECO:0000256" key="1">
    <source>
        <dbReference type="SAM" id="MobiDB-lite"/>
    </source>
</evidence>
<evidence type="ECO:0008006" key="6">
    <source>
        <dbReference type="Google" id="ProtNLM"/>
    </source>
</evidence>
<dbReference type="AlphaFoldDB" id="A0AA35NHU7"/>
<protein>
    <recommendedName>
        <fullName evidence="6">Sfi1p</fullName>
    </recommendedName>
</protein>
<proteinExistence type="predicted"/>
<evidence type="ECO:0000313" key="4">
    <source>
        <dbReference type="EMBL" id="CAI4045979.1"/>
    </source>
</evidence>
<dbReference type="Gene3D" id="6.10.250.1000">
    <property type="match status" value="1"/>
</dbReference>